<dbReference type="Gene3D" id="1.10.260.40">
    <property type="entry name" value="lambda repressor-like DNA-binding domains"/>
    <property type="match status" value="1"/>
</dbReference>
<dbReference type="Pfam" id="PF00356">
    <property type="entry name" value="LacI"/>
    <property type="match status" value="1"/>
</dbReference>
<name>A0A8E1WIP0_9HYPH</name>
<evidence type="ECO:0000313" key="7">
    <source>
        <dbReference type="Proteomes" id="UP000532373"/>
    </source>
</evidence>
<dbReference type="InterPro" id="IPR010982">
    <property type="entry name" value="Lambda_DNA-bd_dom_sf"/>
</dbReference>
<evidence type="ECO:0000256" key="2">
    <source>
        <dbReference type="ARBA" id="ARBA00023015"/>
    </source>
</evidence>
<evidence type="ECO:0000259" key="5">
    <source>
        <dbReference type="PROSITE" id="PS50932"/>
    </source>
</evidence>
<keyword evidence="2" id="KW-0805">Transcription regulation</keyword>
<dbReference type="InterPro" id="IPR046335">
    <property type="entry name" value="LacI/GalR-like_sensor"/>
</dbReference>
<dbReference type="InterPro" id="IPR000843">
    <property type="entry name" value="HTH_LacI"/>
</dbReference>
<evidence type="ECO:0000256" key="4">
    <source>
        <dbReference type="ARBA" id="ARBA00023163"/>
    </source>
</evidence>
<organism evidence="6 7">
    <name type="scientific">Aminobacter carboxidus</name>
    <dbReference type="NCBI Taxonomy" id="376165"/>
    <lineage>
        <taxon>Bacteria</taxon>
        <taxon>Pseudomonadati</taxon>
        <taxon>Pseudomonadota</taxon>
        <taxon>Alphaproteobacteria</taxon>
        <taxon>Hyphomicrobiales</taxon>
        <taxon>Phyllobacteriaceae</taxon>
        <taxon>Aminobacter</taxon>
    </lineage>
</organism>
<gene>
    <name evidence="6" type="ORF">HNQ96_005091</name>
</gene>
<dbReference type="CDD" id="cd01392">
    <property type="entry name" value="HTH_LacI"/>
    <property type="match status" value="1"/>
</dbReference>
<dbReference type="Proteomes" id="UP000532373">
    <property type="component" value="Unassembled WGS sequence"/>
</dbReference>
<dbReference type="PANTHER" id="PTHR30146">
    <property type="entry name" value="LACI-RELATED TRANSCRIPTIONAL REPRESSOR"/>
    <property type="match status" value="1"/>
</dbReference>
<dbReference type="RefSeq" id="WP_184772387.1">
    <property type="nucleotide sequence ID" value="NZ_JACHGI010000015.1"/>
</dbReference>
<dbReference type="AlphaFoldDB" id="A0A8E1WIP0"/>
<sequence>MSEMKPGRSFVSAQQVAELAGVSRSAVSRTFTDGASVSETTRKKVLEAAEQLGYHVNHLARSLIHEDSGIVCLIGADLNTPYHSRLLDAITRRLQAINRVAMVINTSGDSDSAEAALRQTLNYRANATVVLSGTPPASLINTCINSGQHVILINRDDHLDGPESITVDNTVAAREAFHMLHRAGCRRIAVVSSQAGTPSLVARERGFEQAAQEAGLAVSITRAGPTGYGAGFEAGRLLLSGSDRPDAAFCVTDLLACGFMDAARVEFGMNVPADLCVVGFDDIEQASWASYQLTTFRQPIAQIAEHITTLLDSDNSAVHNGPGVHNGSAVHNGPDVINGPDVVSGSGGVSGSRICFHAAPVWRRTVRPK</sequence>
<evidence type="ECO:0000256" key="3">
    <source>
        <dbReference type="ARBA" id="ARBA00023125"/>
    </source>
</evidence>
<accession>A0A8E1WIP0</accession>
<keyword evidence="3 6" id="KW-0238">DNA-binding</keyword>
<dbReference type="SUPFAM" id="SSF53822">
    <property type="entry name" value="Periplasmic binding protein-like I"/>
    <property type="match status" value="1"/>
</dbReference>
<proteinExistence type="predicted"/>
<evidence type="ECO:0000313" key="6">
    <source>
        <dbReference type="EMBL" id="MBB6469202.1"/>
    </source>
</evidence>
<dbReference type="PROSITE" id="PS50932">
    <property type="entry name" value="HTH_LACI_2"/>
    <property type="match status" value="1"/>
</dbReference>
<evidence type="ECO:0000256" key="1">
    <source>
        <dbReference type="ARBA" id="ARBA00022491"/>
    </source>
</evidence>
<reference evidence="6 7" key="1">
    <citation type="submission" date="2020-08" db="EMBL/GenBank/DDBJ databases">
        <title>Genomic Encyclopedia of Type Strains, Phase IV (KMG-IV): sequencing the most valuable type-strain genomes for metagenomic binning, comparative biology and taxonomic classification.</title>
        <authorList>
            <person name="Goeker M."/>
        </authorList>
    </citation>
    <scope>NUCLEOTIDE SEQUENCE [LARGE SCALE GENOMIC DNA]</scope>
    <source>
        <strain evidence="6 7">DSM 17454</strain>
    </source>
</reference>
<dbReference type="GO" id="GO:0000976">
    <property type="term" value="F:transcription cis-regulatory region binding"/>
    <property type="evidence" value="ECO:0007669"/>
    <property type="project" value="TreeGrafter"/>
</dbReference>
<dbReference type="EMBL" id="JACHGI010000015">
    <property type="protein sequence ID" value="MBB6469202.1"/>
    <property type="molecule type" value="Genomic_DNA"/>
</dbReference>
<feature type="domain" description="HTH lacI-type" evidence="5">
    <location>
        <begin position="11"/>
        <end position="65"/>
    </location>
</feature>
<dbReference type="PANTHER" id="PTHR30146:SF95">
    <property type="entry name" value="RIBOSE OPERON REPRESSOR"/>
    <property type="match status" value="1"/>
</dbReference>
<dbReference type="InterPro" id="IPR028082">
    <property type="entry name" value="Peripla_BP_I"/>
</dbReference>
<dbReference type="GO" id="GO:0003700">
    <property type="term" value="F:DNA-binding transcription factor activity"/>
    <property type="evidence" value="ECO:0007669"/>
    <property type="project" value="TreeGrafter"/>
</dbReference>
<keyword evidence="1" id="KW-0678">Repressor</keyword>
<keyword evidence="4" id="KW-0804">Transcription</keyword>
<protein>
    <submittedName>
        <fullName evidence="6">DNA-binding LacI/PurR family transcriptional regulator</fullName>
    </submittedName>
</protein>
<dbReference type="SMART" id="SM00354">
    <property type="entry name" value="HTH_LACI"/>
    <property type="match status" value="1"/>
</dbReference>
<dbReference type="CDD" id="cd06278">
    <property type="entry name" value="PBP1_LacI-like"/>
    <property type="match status" value="1"/>
</dbReference>
<dbReference type="Pfam" id="PF13377">
    <property type="entry name" value="Peripla_BP_3"/>
    <property type="match status" value="1"/>
</dbReference>
<dbReference type="SUPFAM" id="SSF47413">
    <property type="entry name" value="lambda repressor-like DNA-binding domains"/>
    <property type="match status" value="1"/>
</dbReference>
<comment type="caution">
    <text evidence="6">The sequence shown here is derived from an EMBL/GenBank/DDBJ whole genome shotgun (WGS) entry which is preliminary data.</text>
</comment>
<dbReference type="Gene3D" id="3.40.50.2300">
    <property type="match status" value="2"/>
</dbReference>